<feature type="transmembrane region" description="Helical" evidence="1">
    <location>
        <begin position="59"/>
        <end position="82"/>
    </location>
</feature>
<dbReference type="InterPro" id="IPR050640">
    <property type="entry name" value="Bact_2-comp_sensor_kinase"/>
</dbReference>
<keyword evidence="4" id="KW-1185">Reference proteome</keyword>
<dbReference type="InterPro" id="IPR010559">
    <property type="entry name" value="Sig_transdc_His_kin_internal"/>
</dbReference>
<proteinExistence type="predicted"/>
<dbReference type="RefSeq" id="WP_237875894.1">
    <property type="nucleotide sequence ID" value="NZ_JAKLTR010000019.1"/>
</dbReference>
<dbReference type="PANTHER" id="PTHR34220:SF7">
    <property type="entry name" value="SENSOR HISTIDINE KINASE YPDA"/>
    <property type="match status" value="1"/>
</dbReference>
<dbReference type="GO" id="GO:0016301">
    <property type="term" value="F:kinase activity"/>
    <property type="evidence" value="ECO:0007669"/>
    <property type="project" value="UniProtKB-KW"/>
</dbReference>
<keyword evidence="1" id="KW-1133">Transmembrane helix</keyword>
<keyword evidence="1" id="KW-0472">Membrane</keyword>
<reference evidence="3" key="1">
    <citation type="submission" date="2022-01" db="EMBL/GenBank/DDBJ databases">
        <authorList>
            <person name="Jo J.-H."/>
            <person name="Im W.-T."/>
        </authorList>
    </citation>
    <scope>NUCLEOTIDE SEQUENCE</scope>
    <source>
        <strain evidence="3">NA20</strain>
    </source>
</reference>
<evidence type="ECO:0000313" key="4">
    <source>
        <dbReference type="Proteomes" id="UP001165367"/>
    </source>
</evidence>
<feature type="domain" description="Signal transduction histidine kinase internal region" evidence="2">
    <location>
        <begin position="141"/>
        <end position="217"/>
    </location>
</feature>
<dbReference type="Proteomes" id="UP001165367">
    <property type="component" value="Unassembled WGS sequence"/>
</dbReference>
<name>A0ABS9KY98_9BACT</name>
<gene>
    <name evidence="3" type="ORF">LZZ85_23505</name>
</gene>
<keyword evidence="1" id="KW-0812">Transmembrane</keyword>
<dbReference type="Pfam" id="PF06580">
    <property type="entry name" value="His_kinase"/>
    <property type="match status" value="1"/>
</dbReference>
<comment type="caution">
    <text evidence="3">The sequence shown here is derived from an EMBL/GenBank/DDBJ whole genome shotgun (WGS) entry which is preliminary data.</text>
</comment>
<keyword evidence="3" id="KW-0808">Transferase</keyword>
<protein>
    <submittedName>
        <fullName evidence="3">Histidine kinase</fullName>
    </submittedName>
</protein>
<evidence type="ECO:0000259" key="2">
    <source>
        <dbReference type="Pfam" id="PF06580"/>
    </source>
</evidence>
<keyword evidence="3" id="KW-0418">Kinase</keyword>
<feature type="transmembrane region" description="Helical" evidence="1">
    <location>
        <begin position="12"/>
        <end position="38"/>
    </location>
</feature>
<dbReference type="PANTHER" id="PTHR34220">
    <property type="entry name" value="SENSOR HISTIDINE KINASE YPDA"/>
    <property type="match status" value="1"/>
</dbReference>
<evidence type="ECO:0000313" key="3">
    <source>
        <dbReference type="EMBL" id="MCG2617283.1"/>
    </source>
</evidence>
<feature type="transmembrane region" description="Helical" evidence="1">
    <location>
        <begin position="94"/>
        <end position="114"/>
    </location>
</feature>
<organism evidence="3 4">
    <name type="scientific">Terrimonas ginsenosidimutans</name>
    <dbReference type="NCBI Taxonomy" id="2908004"/>
    <lineage>
        <taxon>Bacteria</taxon>
        <taxon>Pseudomonadati</taxon>
        <taxon>Bacteroidota</taxon>
        <taxon>Chitinophagia</taxon>
        <taxon>Chitinophagales</taxon>
        <taxon>Chitinophagaceae</taxon>
        <taxon>Terrimonas</taxon>
    </lineage>
</organism>
<evidence type="ECO:0000256" key="1">
    <source>
        <dbReference type="SAM" id="Phobius"/>
    </source>
</evidence>
<dbReference type="EMBL" id="JAKLTR010000019">
    <property type="protein sequence ID" value="MCG2617283.1"/>
    <property type="molecule type" value="Genomic_DNA"/>
</dbReference>
<accession>A0ABS9KY98</accession>
<sequence length="324" mass="37242">MLVINYSMLGGVYFASLVNFATASLLTLVFMFGIWVVQGMIGNKMLQLYPSHRQALKRVVVFTSINLTLVAMLITFLCWLYGNFHLLGFEFTFTSWLRCLIASAIITIVNQAIYETESSFRRIRVSQLEAEQLKKEQLQTQFDSLKEQVNPHFLFNSLNSLSSLIATDPEKAEEFVEEMSRVYRYLLRSNEEQLTTLQREIEFVSSYNLLLKTRFGEGFRPEVSVAEPFRDCLLPPMTLQLLIENAVKHNIVDPDMPLTVRVFTEEGKLIVSNNLQKKNKTVISNKVGLSNIIAKYRLLNYPDIEVSETADEFRVVLPLIKNKD</sequence>